<evidence type="ECO:0000256" key="4">
    <source>
        <dbReference type="ARBA" id="ARBA00022989"/>
    </source>
</evidence>
<evidence type="ECO:0000256" key="3">
    <source>
        <dbReference type="ARBA" id="ARBA00022692"/>
    </source>
</evidence>
<keyword evidence="5 6" id="KW-0472">Membrane</keyword>
<accession>A0AA51RTN4</accession>
<evidence type="ECO:0000256" key="2">
    <source>
        <dbReference type="ARBA" id="ARBA00022475"/>
    </source>
</evidence>
<feature type="transmembrane region" description="Helical" evidence="6">
    <location>
        <begin position="26"/>
        <end position="45"/>
    </location>
</feature>
<feature type="transmembrane region" description="Helical" evidence="6">
    <location>
        <begin position="277"/>
        <end position="301"/>
    </location>
</feature>
<protein>
    <submittedName>
        <fullName evidence="9">Wzz/FepE/Etk N-terminal domain-containing protein</fullName>
    </submittedName>
</protein>
<dbReference type="PANTHER" id="PTHR32309:SF13">
    <property type="entry name" value="FERRIC ENTEROBACTIN TRANSPORT PROTEIN FEPE"/>
    <property type="match status" value="1"/>
</dbReference>
<gene>
    <name evidence="9" type="ORF">Q9312_18885</name>
</gene>
<proteinExistence type="predicted"/>
<dbReference type="AlphaFoldDB" id="A0AA51RTN4"/>
<feature type="domain" description="Polysaccharide chain length determinant N-terminal" evidence="7">
    <location>
        <begin position="11"/>
        <end position="72"/>
    </location>
</feature>
<dbReference type="InterPro" id="IPR003856">
    <property type="entry name" value="LPS_length_determ_N"/>
</dbReference>
<dbReference type="EMBL" id="CP133548">
    <property type="protein sequence ID" value="WMS87274.1"/>
    <property type="molecule type" value="Genomic_DNA"/>
</dbReference>
<dbReference type="KEGG" id="plei:Q9312_18885"/>
<dbReference type="PANTHER" id="PTHR32309">
    <property type="entry name" value="TYROSINE-PROTEIN KINASE"/>
    <property type="match status" value="1"/>
</dbReference>
<dbReference type="InterPro" id="IPR050445">
    <property type="entry name" value="Bact_polysacc_biosynth/exp"/>
</dbReference>
<evidence type="ECO:0000259" key="7">
    <source>
        <dbReference type="Pfam" id="PF02706"/>
    </source>
</evidence>
<evidence type="ECO:0000256" key="5">
    <source>
        <dbReference type="ARBA" id="ARBA00023136"/>
    </source>
</evidence>
<dbReference type="RefSeq" id="WP_309202415.1">
    <property type="nucleotide sequence ID" value="NZ_CP133548.1"/>
</dbReference>
<organism evidence="9 10">
    <name type="scientific">Pleionea litopenaei</name>
    <dbReference type="NCBI Taxonomy" id="3070815"/>
    <lineage>
        <taxon>Bacteria</taxon>
        <taxon>Pseudomonadati</taxon>
        <taxon>Pseudomonadota</taxon>
        <taxon>Gammaproteobacteria</taxon>
        <taxon>Oceanospirillales</taxon>
        <taxon>Pleioneaceae</taxon>
        <taxon>Pleionea</taxon>
    </lineage>
</organism>
<reference evidence="9 10" key="1">
    <citation type="submission" date="2023-08" db="EMBL/GenBank/DDBJ databases">
        <title>Pleionea litopenaei sp. nov., isolated from stomach of juvenile Litopenaeus vannamei.</title>
        <authorList>
            <person name="Rho A.M."/>
            <person name="Hwang C.Y."/>
        </authorList>
    </citation>
    <scope>NUCLEOTIDE SEQUENCE [LARGE SCALE GENOMIC DNA]</scope>
    <source>
        <strain evidence="9 10">HL-JVS1</strain>
    </source>
</reference>
<keyword evidence="4 6" id="KW-1133">Transmembrane helix</keyword>
<evidence type="ECO:0000313" key="9">
    <source>
        <dbReference type="EMBL" id="WMS87274.1"/>
    </source>
</evidence>
<evidence type="ECO:0000256" key="6">
    <source>
        <dbReference type="SAM" id="Phobius"/>
    </source>
</evidence>
<sequence length="307" mass="34640">MTKNSVLEEKQIELLDLIKIVFQYKWYISVVVVLFAAFSVTYSLLATPIYTSTAIVAPNSQAGDSMSKIAGQFGGLASIAGIDLGGGGNDDKVDIALKVLTTWGYIETFVEKHDLAKDLLAVEKWNKNTRKVIYNPDVYDSESGKWKGEYAEAPPSSWILYAEFLLHINVAEDKNSSFIEISIEHESPDIAKKWVDLIIKDINDYMREVDEKEARNKISYLEKQISETNIAEMRTIFYQLLEQQSKTLMLADVSDEYVLKTISSAKVAEERTRPKRAVIVVISTFLGGMFAVFTAILYGVFRREQSK</sequence>
<dbReference type="Pfam" id="PF13807">
    <property type="entry name" value="GNVR"/>
    <property type="match status" value="1"/>
</dbReference>
<keyword evidence="2" id="KW-1003">Cell membrane</keyword>
<evidence type="ECO:0000256" key="1">
    <source>
        <dbReference type="ARBA" id="ARBA00004651"/>
    </source>
</evidence>
<name>A0AA51RTN4_9GAMM</name>
<evidence type="ECO:0000313" key="10">
    <source>
        <dbReference type="Proteomes" id="UP001239782"/>
    </source>
</evidence>
<dbReference type="InterPro" id="IPR032807">
    <property type="entry name" value="GNVR"/>
</dbReference>
<evidence type="ECO:0000259" key="8">
    <source>
        <dbReference type="Pfam" id="PF13807"/>
    </source>
</evidence>
<dbReference type="GO" id="GO:0004713">
    <property type="term" value="F:protein tyrosine kinase activity"/>
    <property type="evidence" value="ECO:0007669"/>
    <property type="project" value="TreeGrafter"/>
</dbReference>
<keyword evidence="3 6" id="KW-0812">Transmembrane</keyword>
<keyword evidence="10" id="KW-1185">Reference proteome</keyword>
<feature type="domain" description="Tyrosine-protein kinase G-rich" evidence="8">
    <location>
        <begin position="234"/>
        <end position="297"/>
    </location>
</feature>
<dbReference type="GO" id="GO:0005886">
    <property type="term" value="C:plasma membrane"/>
    <property type="evidence" value="ECO:0007669"/>
    <property type="project" value="UniProtKB-SubCell"/>
</dbReference>
<dbReference type="Pfam" id="PF02706">
    <property type="entry name" value="Wzz"/>
    <property type="match status" value="1"/>
</dbReference>
<dbReference type="Proteomes" id="UP001239782">
    <property type="component" value="Chromosome"/>
</dbReference>
<comment type="subcellular location">
    <subcellularLocation>
        <location evidence="1">Cell membrane</location>
        <topology evidence="1">Multi-pass membrane protein</topology>
    </subcellularLocation>
</comment>